<evidence type="ECO:0000313" key="1">
    <source>
        <dbReference type="EMBL" id="PZD96657.1"/>
    </source>
</evidence>
<accession>A0A2W1LYS5</accession>
<comment type="caution">
    <text evidence="1">The sequence shown here is derived from an EMBL/GenBank/DDBJ whole genome shotgun (WGS) entry which is preliminary data.</text>
</comment>
<protein>
    <submittedName>
        <fullName evidence="1">Uncharacterized protein</fullName>
    </submittedName>
</protein>
<proteinExistence type="predicted"/>
<dbReference type="EMBL" id="QKRB01000036">
    <property type="protein sequence ID" value="PZD96657.1"/>
    <property type="molecule type" value="Genomic_DNA"/>
</dbReference>
<reference evidence="1 2" key="1">
    <citation type="submission" date="2018-06" db="EMBL/GenBank/DDBJ databases">
        <title>Paenibacillus imtechensis sp. nov.</title>
        <authorList>
            <person name="Pinnaka A.K."/>
            <person name="Singh H."/>
            <person name="Kaur M."/>
        </authorList>
    </citation>
    <scope>NUCLEOTIDE SEQUENCE [LARGE SCALE GENOMIC DNA]</scope>
    <source>
        <strain evidence="1 2">SMB1</strain>
    </source>
</reference>
<dbReference type="AlphaFoldDB" id="A0A2W1LYS5"/>
<name>A0A2W1LYS5_9BACL</name>
<gene>
    <name evidence="1" type="ORF">DNH61_05485</name>
</gene>
<organism evidence="1 2">
    <name type="scientific">Paenibacillus sambharensis</name>
    <dbReference type="NCBI Taxonomy" id="1803190"/>
    <lineage>
        <taxon>Bacteria</taxon>
        <taxon>Bacillati</taxon>
        <taxon>Bacillota</taxon>
        <taxon>Bacilli</taxon>
        <taxon>Bacillales</taxon>
        <taxon>Paenibacillaceae</taxon>
        <taxon>Paenibacillus</taxon>
    </lineage>
</organism>
<evidence type="ECO:0000313" key="2">
    <source>
        <dbReference type="Proteomes" id="UP000249522"/>
    </source>
</evidence>
<dbReference type="OrthoDB" id="9865376at2"/>
<keyword evidence="2" id="KW-1185">Reference proteome</keyword>
<dbReference type="Proteomes" id="UP000249522">
    <property type="component" value="Unassembled WGS sequence"/>
</dbReference>
<dbReference type="RefSeq" id="WP_111145668.1">
    <property type="nucleotide sequence ID" value="NZ_QKRB01000036.1"/>
</dbReference>
<sequence>MEYVNIRGQLEYKNVHGFNIKLTKHFFEFSLLIGWNSVDELLQSRLRNDLSRFAKRFGKAIYLPSICEVDVLLLMDKGGTWENLLTVLNEELGVPKTSLNEMLESMERRDKFPGYYIEYF</sequence>